<comment type="caution">
    <text evidence="6">The sequence shown here is derived from an EMBL/GenBank/DDBJ whole genome shotgun (WGS) entry which is preliminary data.</text>
</comment>
<dbReference type="PANTHER" id="PTHR18934:SF91">
    <property type="entry name" value="PRE-MRNA-SPLICING FACTOR ATP-DEPENDENT RNA HELICASE PRP16"/>
    <property type="match status" value="1"/>
</dbReference>
<dbReference type="PANTHER" id="PTHR18934">
    <property type="entry name" value="ATP-DEPENDENT RNA HELICASE"/>
    <property type="match status" value="1"/>
</dbReference>
<dbReference type="SMART" id="SM00487">
    <property type="entry name" value="DEXDc"/>
    <property type="match status" value="1"/>
</dbReference>
<evidence type="ECO:0000256" key="4">
    <source>
        <dbReference type="ARBA" id="ARBA00022840"/>
    </source>
</evidence>
<dbReference type="GO" id="GO:0003723">
    <property type="term" value="F:RNA binding"/>
    <property type="evidence" value="ECO:0007669"/>
    <property type="project" value="TreeGrafter"/>
</dbReference>
<dbReference type="Gene3D" id="1.20.120.1080">
    <property type="match status" value="1"/>
</dbReference>
<protein>
    <submittedName>
        <fullName evidence="6">Uncharacterized protein</fullName>
    </submittedName>
</protein>
<dbReference type="Pfam" id="PF04408">
    <property type="entry name" value="WHD_HA2"/>
    <property type="match status" value="1"/>
</dbReference>
<dbReference type="Pfam" id="PF00271">
    <property type="entry name" value="Helicase_C"/>
    <property type="match status" value="1"/>
</dbReference>
<dbReference type="InterPro" id="IPR027417">
    <property type="entry name" value="P-loop_NTPase"/>
</dbReference>
<dbReference type="InterPro" id="IPR001650">
    <property type="entry name" value="Helicase_C-like"/>
</dbReference>
<accession>A0AAV1I284</accession>
<reference evidence="6 7" key="1">
    <citation type="submission" date="2023-10" db="EMBL/GenBank/DDBJ databases">
        <authorList>
            <person name="Maclean D."/>
            <person name="Macfadyen A."/>
        </authorList>
    </citation>
    <scope>NUCLEOTIDE SEQUENCE [LARGE SCALE GENOMIC DNA]</scope>
</reference>
<dbReference type="GO" id="GO:0004386">
    <property type="term" value="F:helicase activity"/>
    <property type="evidence" value="ECO:0007669"/>
    <property type="project" value="UniProtKB-KW"/>
</dbReference>
<dbReference type="SMART" id="SM00847">
    <property type="entry name" value="HA2"/>
    <property type="match status" value="1"/>
</dbReference>
<dbReference type="InterPro" id="IPR011545">
    <property type="entry name" value="DEAD/DEAH_box_helicase_dom"/>
</dbReference>
<keyword evidence="2" id="KW-0378">Hydrolase</keyword>
<name>A0AAV1I284_9CHLO</name>
<evidence type="ECO:0000256" key="3">
    <source>
        <dbReference type="ARBA" id="ARBA00022806"/>
    </source>
</evidence>
<keyword evidence="4" id="KW-0067">ATP-binding</keyword>
<keyword evidence="7" id="KW-1185">Reference proteome</keyword>
<evidence type="ECO:0000256" key="2">
    <source>
        <dbReference type="ARBA" id="ARBA00022801"/>
    </source>
</evidence>
<dbReference type="CDD" id="cd17917">
    <property type="entry name" value="DEXHc_RHA-like"/>
    <property type="match status" value="1"/>
</dbReference>
<evidence type="ECO:0000313" key="6">
    <source>
        <dbReference type="EMBL" id="CAK0775760.1"/>
    </source>
</evidence>
<dbReference type="AlphaFoldDB" id="A0AAV1I284"/>
<dbReference type="InterPro" id="IPR048333">
    <property type="entry name" value="HA2_WH"/>
</dbReference>
<evidence type="ECO:0000313" key="7">
    <source>
        <dbReference type="Proteomes" id="UP001314263"/>
    </source>
</evidence>
<dbReference type="CDD" id="cd18791">
    <property type="entry name" value="SF2_C_RHA"/>
    <property type="match status" value="1"/>
</dbReference>
<dbReference type="PROSITE" id="PS51192">
    <property type="entry name" value="HELICASE_ATP_BIND_1"/>
    <property type="match status" value="1"/>
</dbReference>
<organism evidence="6 7">
    <name type="scientific">Coccomyxa viridis</name>
    <dbReference type="NCBI Taxonomy" id="1274662"/>
    <lineage>
        <taxon>Eukaryota</taxon>
        <taxon>Viridiplantae</taxon>
        <taxon>Chlorophyta</taxon>
        <taxon>core chlorophytes</taxon>
        <taxon>Trebouxiophyceae</taxon>
        <taxon>Trebouxiophyceae incertae sedis</taxon>
        <taxon>Coccomyxaceae</taxon>
        <taxon>Coccomyxa</taxon>
    </lineage>
</organism>
<evidence type="ECO:0000256" key="5">
    <source>
        <dbReference type="ARBA" id="ARBA00038040"/>
    </source>
</evidence>
<gene>
    <name evidence="6" type="ORF">CVIRNUC_004302</name>
</gene>
<sequence>MTDPSANINPLTGKPYSSAYFALKAKNDERPMERPAVVAQLFEELTRFPIVFLKAGTGTGKSINIGKRLLQFFRVLDSDVARIAVTQPRRLPATSISSFVAQLMDVKFGDEVGYKIKGTDLTSDKTVLAFVTEGQIFVDFTRDEDIHKWKGMVLDEVHTRTVEVDLIMFFLKDLLVRGTRPDMKIVIMSATADLEGLKRYFGRDRVGIVEVEGDNKPVEKHFAPQEIKTFDVIKAGTAKILEILNDKKLPTGDILMFLPGSKDLTKASMTLTKMGSEARRTFVCLQLEAKTSQADKDTVEKAKPAAFGVDVKVVFATNIAEASVTIDGLVYVVDSGLEKFSGFDPAMNCSTLDTNFISQAQIRQRWGRVGRTQSGYAYCLYTEEQFQGLQEFPTPAMLSTDLTGVALSLMKNPRFYCVAGVVHAFKNMHDAPSSLAIQHAIESLAYLGALQKFPDQTVRLSDLGLAMADLPVSPEMARSLIFSRVFGCHPEVLRMAAIMGEEQYTELFVTDPGAAQGADPIPAKYRNPLGECFGALDLFMEYEALPIDPDPEDTKLEVQTAFCLQNRVKLHKLEDAKKTYRSLRNSLMRSEFDFNSLRKGGQVRVTIPFLDKTPIDKGFGERPQSAEWLTMPVTGSSAVDKIMRCLLMGHFRGTMFSRDGKSSQCLKTNITIAADSKRPWAPVFPWAMWKSMMRIDQKIFALSGVTKVDNPMWILDAGEHYLKPDVLPPEMKAVSNARQRMLKELKELEKLGPDTGDYFKTY</sequence>
<dbReference type="InterPro" id="IPR014001">
    <property type="entry name" value="Helicase_ATP-bd"/>
</dbReference>
<dbReference type="SUPFAM" id="SSF52540">
    <property type="entry name" value="P-loop containing nucleoside triphosphate hydrolases"/>
    <property type="match status" value="1"/>
</dbReference>
<comment type="similarity">
    <text evidence="5">Belongs to the DEAD box helicase family. DEAH subfamily. PRP16 sub-subfamily.</text>
</comment>
<dbReference type="SMART" id="SM00490">
    <property type="entry name" value="HELICc"/>
    <property type="match status" value="1"/>
</dbReference>
<dbReference type="Pfam" id="PF00270">
    <property type="entry name" value="DEAD"/>
    <property type="match status" value="1"/>
</dbReference>
<dbReference type="GO" id="GO:0016787">
    <property type="term" value="F:hydrolase activity"/>
    <property type="evidence" value="ECO:0007669"/>
    <property type="project" value="UniProtKB-KW"/>
</dbReference>
<proteinExistence type="inferred from homology"/>
<keyword evidence="3" id="KW-0347">Helicase</keyword>
<evidence type="ECO:0000256" key="1">
    <source>
        <dbReference type="ARBA" id="ARBA00022741"/>
    </source>
</evidence>
<dbReference type="EMBL" id="CAUYUE010000005">
    <property type="protein sequence ID" value="CAK0775760.1"/>
    <property type="molecule type" value="Genomic_DNA"/>
</dbReference>
<dbReference type="PROSITE" id="PS51194">
    <property type="entry name" value="HELICASE_CTER"/>
    <property type="match status" value="1"/>
</dbReference>
<keyword evidence="1" id="KW-0547">Nucleotide-binding</keyword>
<dbReference type="Proteomes" id="UP001314263">
    <property type="component" value="Unassembled WGS sequence"/>
</dbReference>
<dbReference type="Gene3D" id="3.40.50.300">
    <property type="entry name" value="P-loop containing nucleotide triphosphate hydrolases"/>
    <property type="match status" value="2"/>
</dbReference>
<dbReference type="InterPro" id="IPR007502">
    <property type="entry name" value="Helicase-assoc_dom"/>
</dbReference>
<dbReference type="GO" id="GO:0005524">
    <property type="term" value="F:ATP binding"/>
    <property type="evidence" value="ECO:0007669"/>
    <property type="project" value="UniProtKB-KW"/>
</dbReference>